<dbReference type="WBParaSite" id="ALUE_0000971001-mRNA-1">
    <property type="protein sequence ID" value="ALUE_0000971001-mRNA-1"/>
    <property type="gene ID" value="ALUE_0000971001"/>
</dbReference>
<feature type="chain" id="PRO_5005656755" evidence="1">
    <location>
        <begin position="23"/>
        <end position="186"/>
    </location>
</feature>
<accession>A0A0M3I0N1</accession>
<keyword evidence="2" id="KW-1185">Reference proteome</keyword>
<organism evidence="2 3">
    <name type="scientific">Ascaris lumbricoides</name>
    <name type="common">Giant roundworm</name>
    <dbReference type="NCBI Taxonomy" id="6252"/>
    <lineage>
        <taxon>Eukaryota</taxon>
        <taxon>Metazoa</taxon>
        <taxon>Ecdysozoa</taxon>
        <taxon>Nematoda</taxon>
        <taxon>Chromadorea</taxon>
        <taxon>Rhabditida</taxon>
        <taxon>Spirurina</taxon>
        <taxon>Ascaridomorpha</taxon>
        <taxon>Ascaridoidea</taxon>
        <taxon>Ascarididae</taxon>
        <taxon>Ascaris</taxon>
    </lineage>
</organism>
<reference evidence="3" key="1">
    <citation type="submission" date="2017-02" db="UniProtKB">
        <authorList>
            <consortium name="WormBaseParasite"/>
        </authorList>
    </citation>
    <scope>IDENTIFICATION</scope>
</reference>
<evidence type="ECO:0000313" key="3">
    <source>
        <dbReference type="WBParaSite" id="ALUE_0000971001-mRNA-1"/>
    </source>
</evidence>
<keyword evidence="1" id="KW-0732">Signal</keyword>
<evidence type="ECO:0000256" key="1">
    <source>
        <dbReference type="SAM" id="SignalP"/>
    </source>
</evidence>
<proteinExistence type="predicted"/>
<sequence>MKQAFPFVLLCTSFLFIWQCQVEPPAEAIVQANIILRKIGFRGIQNSCQVLNQTVPALIEGFQLISAVETALQPKTQPAQSGTEENSLPSTAKESSQLEVAAVKTGSTAHILHLQVNKVSAEFYCFNPWNKITKPFRKSSLRGQRALTRRRYPNILLLMALKTMPIRFHCQMRFATGRIPSIGTRF</sequence>
<evidence type="ECO:0000313" key="2">
    <source>
        <dbReference type="Proteomes" id="UP000036681"/>
    </source>
</evidence>
<dbReference type="AlphaFoldDB" id="A0A0M3I0N1"/>
<protein>
    <submittedName>
        <fullName evidence="3">Secreted protein</fullName>
    </submittedName>
</protein>
<feature type="signal peptide" evidence="1">
    <location>
        <begin position="1"/>
        <end position="22"/>
    </location>
</feature>
<dbReference type="Proteomes" id="UP000036681">
    <property type="component" value="Unplaced"/>
</dbReference>
<name>A0A0M3I0N1_ASCLU</name>